<dbReference type="AlphaFoldDB" id="A0A2H0UG07"/>
<dbReference type="GO" id="GO:0004526">
    <property type="term" value="F:ribonuclease P activity"/>
    <property type="evidence" value="ECO:0007669"/>
    <property type="project" value="UniProtKB-UniRule"/>
</dbReference>
<dbReference type="InterPro" id="IPR020568">
    <property type="entry name" value="Ribosomal_Su5_D2-typ_SF"/>
</dbReference>
<dbReference type="InterPro" id="IPR014721">
    <property type="entry name" value="Ribsml_uS5_D2-typ_fold_subgr"/>
</dbReference>
<keyword evidence="2 6" id="KW-0540">Nuclease</keyword>
<dbReference type="HAMAP" id="MF_00227">
    <property type="entry name" value="RNase_P"/>
    <property type="match status" value="1"/>
</dbReference>
<dbReference type="GO" id="GO:0001682">
    <property type="term" value="P:tRNA 5'-leader removal"/>
    <property type="evidence" value="ECO:0007669"/>
    <property type="project" value="UniProtKB-UniRule"/>
</dbReference>
<keyword evidence="4 6" id="KW-0378">Hydrolase</keyword>
<dbReference type="NCBIfam" id="TIGR00188">
    <property type="entry name" value="rnpA"/>
    <property type="match status" value="1"/>
</dbReference>
<evidence type="ECO:0000256" key="1">
    <source>
        <dbReference type="ARBA" id="ARBA00022694"/>
    </source>
</evidence>
<dbReference type="EMBL" id="PFBI01000006">
    <property type="protein sequence ID" value="PIR84616.1"/>
    <property type="molecule type" value="Genomic_DNA"/>
</dbReference>
<accession>A0A2H0UG07</accession>
<gene>
    <name evidence="6 8" type="primary">rnpA</name>
    <name evidence="8" type="ORF">COU16_03520</name>
</gene>
<evidence type="ECO:0000256" key="6">
    <source>
        <dbReference type="HAMAP-Rule" id="MF_00227"/>
    </source>
</evidence>
<name>A0A2H0UG07_9BACT</name>
<evidence type="ECO:0000256" key="3">
    <source>
        <dbReference type="ARBA" id="ARBA00022759"/>
    </source>
</evidence>
<dbReference type="Gene3D" id="3.30.230.10">
    <property type="match status" value="1"/>
</dbReference>
<comment type="function">
    <text evidence="6">RNaseP catalyzes the removal of the 5'-leader sequence from pre-tRNA to produce the mature 5'-terminus. It can also cleave other RNA substrates such as 4.5S RNA. The protein component plays an auxiliary but essential role in vivo by binding to the 5'-leader sequence and broadening the substrate specificity of the ribozyme.</text>
</comment>
<dbReference type="GO" id="GO:0042781">
    <property type="term" value="F:3'-tRNA processing endoribonuclease activity"/>
    <property type="evidence" value="ECO:0007669"/>
    <property type="project" value="TreeGrafter"/>
</dbReference>
<evidence type="ECO:0000313" key="9">
    <source>
        <dbReference type="Proteomes" id="UP000229344"/>
    </source>
</evidence>
<evidence type="ECO:0000313" key="8">
    <source>
        <dbReference type="EMBL" id="PIR84616.1"/>
    </source>
</evidence>
<evidence type="ECO:0000256" key="2">
    <source>
        <dbReference type="ARBA" id="ARBA00022722"/>
    </source>
</evidence>
<dbReference type="Proteomes" id="UP000229344">
    <property type="component" value="Unassembled WGS sequence"/>
</dbReference>
<organism evidence="8 9">
    <name type="scientific">Candidatus Kaiserbacteria bacterium CG10_big_fil_rev_8_21_14_0_10_47_16</name>
    <dbReference type="NCBI Taxonomy" id="1974608"/>
    <lineage>
        <taxon>Bacteria</taxon>
        <taxon>Candidatus Kaiseribacteriota</taxon>
    </lineage>
</organism>
<keyword evidence="3 6" id="KW-0255">Endonuclease</keyword>
<dbReference type="InterPro" id="IPR000100">
    <property type="entry name" value="RNase_P"/>
</dbReference>
<proteinExistence type="inferred from homology"/>
<dbReference type="GO" id="GO:0030677">
    <property type="term" value="C:ribonuclease P complex"/>
    <property type="evidence" value="ECO:0007669"/>
    <property type="project" value="TreeGrafter"/>
</dbReference>
<protein>
    <recommendedName>
        <fullName evidence="6 7">Ribonuclease P protein component</fullName>
        <shortName evidence="6">RNase P protein</shortName>
        <shortName evidence="6">RNaseP protein</shortName>
        <ecNumber evidence="6 7">3.1.26.5</ecNumber>
    </recommendedName>
    <alternativeName>
        <fullName evidence="6">Protein C5</fullName>
    </alternativeName>
</protein>
<comment type="caution">
    <text evidence="8">The sequence shown here is derived from an EMBL/GenBank/DDBJ whole genome shotgun (WGS) entry which is preliminary data.</text>
</comment>
<reference evidence="9" key="1">
    <citation type="submission" date="2017-09" db="EMBL/GenBank/DDBJ databases">
        <title>Depth-based differentiation of microbial function through sediment-hosted aquifers and enrichment of novel symbionts in the deep terrestrial subsurface.</title>
        <authorList>
            <person name="Probst A.J."/>
            <person name="Ladd B."/>
            <person name="Jarett J.K."/>
            <person name="Geller-Mcgrath D.E."/>
            <person name="Sieber C.M.K."/>
            <person name="Emerson J.B."/>
            <person name="Anantharaman K."/>
            <person name="Thomas B.C."/>
            <person name="Malmstrom R."/>
            <person name="Stieglmeier M."/>
            <person name="Klingl A."/>
            <person name="Woyke T."/>
            <person name="Ryan C.M."/>
            <person name="Banfield J.F."/>
        </authorList>
    </citation>
    <scope>NUCLEOTIDE SEQUENCE [LARGE SCALE GENOMIC DNA]</scope>
</reference>
<evidence type="ECO:0000256" key="7">
    <source>
        <dbReference type="NCBIfam" id="TIGR00188"/>
    </source>
</evidence>
<evidence type="ECO:0000256" key="5">
    <source>
        <dbReference type="ARBA" id="ARBA00022884"/>
    </source>
</evidence>
<dbReference type="SUPFAM" id="SSF54211">
    <property type="entry name" value="Ribosomal protein S5 domain 2-like"/>
    <property type="match status" value="1"/>
</dbReference>
<comment type="subunit">
    <text evidence="6">Consists of a catalytic RNA component (M1 or rnpB) and a protein subunit.</text>
</comment>
<keyword evidence="1 6" id="KW-0819">tRNA processing</keyword>
<comment type="similarity">
    <text evidence="6">Belongs to the RnpA family.</text>
</comment>
<comment type="catalytic activity">
    <reaction evidence="6">
        <text>Endonucleolytic cleavage of RNA, removing 5'-extranucleotides from tRNA precursor.</text>
        <dbReference type="EC" id="3.1.26.5"/>
    </reaction>
</comment>
<dbReference type="Pfam" id="PF00825">
    <property type="entry name" value="Ribonuclease_P"/>
    <property type="match status" value="1"/>
</dbReference>
<dbReference type="GO" id="GO:0000049">
    <property type="term" value="F:tRNA binding"/>
    <property type="evidence" value="ECO:0007669"/>
    <property type="project" value="UniProtKB-UniRule"/>
</dbReference>
<dbReference type="PANTHER" id="PTHR33992:SF1">
    <property type="entry name" value="RIBONUCLEASE P PROTEIN COMPONENT"/>
    <property type="match status" value="1"/>
</dbReference>
<dbReference type="EC" id="3.1.26.5" evidence="6 7"/>
<dbReference type="PANTHER" id="PTHR33992">
    <property type="entry name" value="RIBONUCLEASE P PROTEIN COMPONENT"/>
    <property type="match status" value="1"/>
</dbReference>
<sequence length="110" mass="12299">MLAKTERLTKSDFDRFFASGKRLHTPLFTLVCAPHNAFHGAVVVPKKILKSAVKRNKIRRQVYDILRRLARAQARTGVCIILLKKDAVGASYEDLSHAVSAAVGRIQNTR</sequence>
<keyword evidence="5 6" id="KW-0694">RNA-binding</keyword>
<evidence type="ECO:0000256" key="4">
    <source>
        <dbReference type="ARBA" id="ARBA00022801"/>
    </source>
</evidence>